<dbReference type="EMBL" id="ML976663">
    <property type="protein sequence ID" value="KAF1977462.1"/>
    <property type="molecule type" value="Genomic_DNA"/>
</dbReference>
<evidence type="ECO:0000313" key="3">
    <source>
        <dbReference type="Proteomes" id="UP000800036"/>
    </source>
</evidence>
<organism evidence="2 3">
    <name type="scientific">Bimuria novae-zelandiae CBS 107.79</name>
    <dbReference type="NCBI Taxonomy" id="1447943"/>
    <lineage>
        <taxon>Eukaryota</taxon>
        <taxon>Fungi</taxon>
        <taxon>Dikarya</taxon>
        <taxon>Ascomycota</taxon>
        <taxon>Pezizomycotina</taxon>
        <taxon>Dothideomycetes</taxon>
        <taxon>Pleosporomycetidae</taxon>
        <taxon>Pleosporales</taxon>
        <taxon>Massarineae</taxon>
        <taxon>Didymosphaeriaceae</taxon>
        <taxon>Bimuria</taxon>
    </lineage>
</organism>
<protein>
    <recommendedName>
        <fullName evidence="4">Concanavalin A-like lectin/glucanase</fullName>
    </recommendedName>
</protein>
<accession>A0A6A5VP27</accession>
<reference evidence="2" key="1">
    <citation type="journal article" date="2020" name="Stud. Mycol.">
        <title>101 Dothideomycetes genomes: a test case for predicting lifestyles and emergence of pathogens.</title>
        <authorList>
            <person name="Haridas S."/>
            <person name="Albert R."/>
            <person name="Binder M."/>
            <person name="Bloem J."/>
            <person name="Labutti K."/>
            <person name="Salamov A."/>
            <person name="Andreopoulos B."/>
            <person name="Baker S."/>
            <person name="Barry K."/>
            <person name="Bills G."/>
            <person name="Bluhm B."/>
            <person name="Cannon C."/>
            <person name="Castanera R."/>
            <person name="Culley D."/>
            <person name="Daum C."/>
            <person name="Ezra D."/>
            <person name="Gonzalez J."/>
            <person name="Henrissat B."/>
            <person name="Kuo A."/>
            <person name="Liang C."/>
            <person name="Lipzen A."/>
            <person name="Lutzoni F."/>
            <person name="Magnuson J."/>
            <person name="Mondo S."/>
            <person name="Nolan M."/>
            <person name="Ohm R."/>
            <person name="Pangilinan J."/>
            <person name="Park H.-J."/>
            <person name="Ramirez L."/>
            <person name="Alfaro M."/>
            <person name="Sun H."/>
            <person name="Tritt A."/>
            <person name="Yoshinaga Y."/>
            <person name="Zwiers L.-H."/>
            <person name="Turgeon B."/>
            <person name="Goodwin S."/>
            <person name="Spatafora J."/>
            <person name="Crous P."/>
            <person name="Grigoriev I."/>
        </authorList>
    </citation>
    <scope>NUCLEOTIDE SEQUENCE</scope>
    <source>
        <strain evidence="2">CBS 107.79</strain>
    </source>
</reference>
<evidence type="ECO:0008006" key="4">
    <source>
        <dbReference type="Google" id="ProtNLM"/>
    </source>
</evidence>
<dbReference type="OrthoDB" id="3720380at2759"/>
<gene>
    <name evidence="2" type="ORF">BU23DRAFT_564969</name>
</gene>
<dbReference type="AlphaFoldDB" id="A0A6A5VP27"/>
<keyword evidence="3" id="KW-1185">Reference proteome</keyword>
<sequence>MRFQSLTNPIASLTLAFLASSPCASAQFTFPPPLNGSLSDYTSGAATPTMNFSAGDNMFGGWYTPGHLMSFLVYRCTGETKPGAQIKPSNSDFNSTEGHLAPDKTWEQMPLYSSAAEMFGNGFNSGRNPIWFHGDFFANNETTGDLCWFELYPGSDTISPGSDGMPERVVTVNSDGDWYFATEPFKVNPPRPNNLTVTWKDSGPKPDIFKNRTDSYMAEFFSQFPDLKSSSTYSSSSHTSGAYSVFLQGPGWIGCLALALAIAL</sequence>
<proteinExistence type="predicted"/>
<evidence type="ECO:0000313" key="2">
    <source>
        <dbReference type="EMBL" id="KAF1977462.1"/>
    </source>
</evidence>
<name>A0A6A5VP27_9PLEO</name>
<keyword evidence="1" id="KW-0732">Signal</keyword>
<feature type="signal peptide" evidence="1">
    <location>
        <begin position="1"/>
        <end position="26"/>
    </location>
</feature>
<evidence type="ECO:0000256" key="1">
    <source>
        <dbReference type="SAM" id="SignalP"/>
    </source>
</evidence>
<feature type="chain" id="PRO_5025366875" description="Concanavalin A-like lectin/glucanase" evidence="1">
    <location>
        <begin position="27"/>
        <end position="264"/>
    </location>
</feature>
<dbReference type="Proteomes" id="UP000800036">
    <property type="component" value="Unassembled WGS sequence"/>
</dbReference>